<dbReference type="EMBL" id="BMMX01000013">
    <property type="protein sequence ID" value="GGK95871.1"/>
    <property type="molecule type" value="Genomic_DNA"/>
</dbReference>
<evidence type="ECO:0000313" key="4">
    <source>
        <dbReference type="Proteomes" id="UP000656042"/>
    </source>
</evidence>
<keyword evidence="2" id="KW-0472">Membrane</keyword>
<keyword evidence="2" id="KW-1133">Transmembrane helix</keyword>
<reference evidence="3" key="1">
    <citation type="journal article" date="2014" name="Int. J. Syst. Evol. Microbiol.">
        <title>Complete genome sequence of Corynebacterium casei LMG S-19264T (=DSM 44701T), isolated from a smear-ripened cheese.</title>
        <authorList>
            <consortium name="US DOE Joint Genome Institute (JGI-PGF)"/>
            <person name="Walter F."/>
            <person name="Albersmeier A."/>
            <person name="Kalinowski J."/>
            <person name="Ruckert C."/>
        </authorList>
    </citation>
    <scope>NUCLEOTIDE SEQUENCE</scope>
    <source>
        <strain evidence="3">CGMCC 4.7299</strain>
    </source>
</reference>
<feature type="region of interest" description="Disordered" evidence="1">
    <location>
        <begin position="127"/>
        <end position="166"/>
    </location>
</feature>
<sequence length="410" mass="43952">MIGYFGFDDYDFADIAEKNRLSTLYRADLADIGAAQRRYAGIATTLDDALTKLAMIVDGGSEGLRGEYVGPLKEKAGEIRDDLAKAAVRYEDVATEIAKYEPDLEHAQTEVAAALDDRTEAVHAVTRANSMPGPVPDPDGTITPEEQQKAADRQRAQDEAQSQVNQAKNRLTAALDALDVAGKRFGDAVNCKQYKDGLSDGWKDRMHEAFEWISGIFGALAMVITGLALLIPGLNVLVIGGLIAGGIALIADSVLYAAGEAGVEDVILGVVGLALGGAGLAFAKFGSKIFESVKGVFQVLKNPGFFKGLGSTGKIFPAARPGFFASDGKNFWAGWDMWKDLFKTRDFGKFARLWWEGTIGRNFFAESAQLLGRSASLADGVWLAWMIPNILFSLGAGLGFAGHQQKEGWG</sequence>
<keyword evidence="4" id="KW-1185">Reference proteome</keyword>
<accession>A0A8J3C1Q6</accession>
<proteinExistence type="predicted"/>
<comment type="caution">
    <text evidence="3">The sequence shown here is derived from an EMBL/GenBank/DDBJ whole genome shotgun (WGS) entry which is preliminary data.</text>
</comment>
<organism evidence="3 4">
    <name type="scientific">Mangrovihabitans endophyticus</name>
    <dbReference type="NCBI Taxonomy" id="1751298"/>
    <lineage>
        <taxon>Bacteria</taxon>
        <taxon>Bacillati</taxon>
        <taxon>Actinomycetota</taxon>
        <taxon>Actinomycetes</taxon>
        <taxon>Micromonosporales</taxon>
        <taxon>Micromonosporaceae</taxon>
        <taxon>Mangrovihabitans</taxon>
    </lineage>
</organism>
<dbReference type="AlphaFoldDB" id="A0A8J3C1Q6"/>
<name>A0A8J3C1Q6_9ACTN</name>
<evidence type="ECO:0000313" key="3">
    <source>
        <dbReference type="EMBL" id="GGK95871.1"/>
    </source>
</evidence>
<protein>
    <submittedName>
        <fullName evidence="3">Uncharacterized protein</fullName>
    </submittedName>
</protein>
<feature type="transmembrane region" description="Helical" evidence="2">
    <location>
        <begin position="266"/>
        <end position="285"/>
    </location>
</feature>
<feature type="transmembrane region" description="Helical" evidence="2">
    <location>
        <begin position="237"/>
        <end position="259"/>
    </location>
</feature>
<keyword evidence="2" id="KW-0812">Transmembrane</keyword>
<gene>
    <name evidence="3" type="ORF">GCM10012284_32550</name>
</gene>
<feature type="compositionally biased region" description="Basic and acidic residues" evidence="1">
    <location>
        <begin position="146"/>
        <end position="158"/>
    </location>
</feature>
<feature type="transmembrane region" description="Helical" evidence="2">
    <location>
        <begin position="382"/>
        <end position="401"/>
    </location>
</feature>
<feature type="transmembrane region" description="Helical" evidence="2">
    <location>
        <begin position="212"/>
        <end position="231"/>
    </location>
</feature>
<evidence type="ECO:0000256" key="2">
    <source>
        <dbReference type="SAM" id="Phobius"/>
    </source>
</evidence>
<dbReference type="Proteomes" id="UP000656042">
    <property type="component" value="Unassembled WGS sequence"/>
</dbReference>
<reference evidence="3" key="2">
    <citation type="submission" date="2020-09" db="EMBL/GenBank/DDBJ databases">
        <authorList>
            <person name="Sun Q."/>
            <person name="Zhou Y."/>
        </authorList>
    </citation>
    <scope>NUCLEOTIDE SEQUENCE</scope>
    <source>
        <strain evidence="3">CGMCC 4.7299</strain>
    </source>
</reference>
<evidence type="ECO:0000256" key="1">
    <source>
        <dbReference type="SAM" id="MobiDB-lite"/>
    </source>
</evidence>